<evidence type="ECO:0000313" key="1">
    <source>
        <dbReference type="EMBL" id="GAA4096616.1"/>
    </source>
</evidence>
<evidence type="ECO:0000313" key="2">
    <source>
        <dbReference type="Proteomes" id="UP001500683"/>
    </source>
</evidence>
<organism evidence="1 2">
    <name type="scientific">Actinomadura miaoliensis</name>
    <dbReference type="NCBI Taxonomy" id="430685"/>
    <lineage>
        <taxon>Bacteria</taxon>
        <taxon>Bacillati</taxon>
        <taxon>Actinomycetota</taxon>
        <taxon>Actinomycetes</taxon>
        <taxon>Streptosporangiales</taxon>
        <taxon>Thermomonosporaceae</taxon>
        <taxon>Actinomadura</taxon>
    </lineage>
</organism>
<dbReference type="EMBL" id="BAAAZG010000055">
    <property type="protein sequence ID" value="GAA4096616.1"/>
    <property type="molecule type" value="Genomic_DNA"/>
</dbReference>
<comment type="caution">
    <text evidence="1">The sequence shown here is derived from an EMBL/GenBank/DDBJ whole genome shotgun (WGS) entry which is preliminary data.</text>
</comment>
<dbReference type="RefSeq" id="WP_344956226.1">
    <property type="nucleotide sequence ID" value="NZ_BAAAZG010000055.1"/>
</dbReference>
<gene>
    <name evidence="1" type="ORF">GCM10022214_70440</name>
</gene>
<accession>A0ABP7WTQ5</accession>
<dbReference type="Proteomes" id="UP001500683">
    <property type="component" value="Unassembled WGS sequence"/>
</dbReference>
<proteinExistence type="predicted"/>
<name>A0ABP7WTQ5_9ACTN</name>
<reference evidence="2" key="1">
    <citation type="journal article" date="2019" name="Int. J. Syst. Evol. Microbiol.">
        <title>The Global Catalogue of Microorganisms (GCM) 10K type strain sequencing project: providing services to taxonomists for standard genome sequencing and annotation.</title>
        <authorList>
            <consortium name="The Broad Institute Genomics Platform"/>
            <consortium name="The Broad Institute Genome Sequencing Center for Infectious Disease"/>
            <person name="Wu L."/>
            <person name="Ma J."/>
        </authorList>
    </citation>
    <scope>NUCLEOTIDE SEQUENCE [LARGE SCALE GENOMIC DNA]</scope>
    <source>
        <strain evidence="2">JCM 16702</strain>
    </source>
</reference>
<sequence length="73" mass="7910">MALTITENTMSVTLDGRTIATATRSSAGWHVSTWPVPLSYNSAITALTLAERLATHGENDPFVLAWREELAHG</sequence>
<protein>
    <submittedName>
        <fullName evidence="1">Uncharacterized protein</fullName>
    </submittedName>
</protein>
<keyword evidence="2" id="KW-1185">Reference proteome</keyword>